<dbReference type="AlphaFoldDB" id="A0A6G1J3Y4"/>
<keyword evidence="2" id="KW-0472">Membrane</keyword>
<evidence type="ECO:0000313" key="3">
    <source>
        <dbReference type="EMBL" id="KAF2684945.1"/>
    </source>
</evidence>
<feature type="transmembrane region" description="Helical" evidence="2">
    <location>
        <begin position="419"/>
        <end position="439"/>
    </location>
</feature>
<keyword evidence="2" id="KW-1133">Transmembrane helix</keyword>
<organism evidence="3 4">
    <name type="scientific">Lentithecium fluviatile CBS 122367</name>
    <dbReference type="NCBI Taxonomy" id="1168545"/>
    <lineage>
        <taxon>Eukaryota</taxon>
        <taxon>Fungi</taxon>
        <taxon>Dikarya</taxon>
        <taxon>Ascomycota</taxon>
        <taxon>Pezizomycotina</taxon>
        <taxon>Dothideomycetes</taxon>
        <taxon>Pleosporomycetidae</taxon>
        <taxon>Pleosporales</taxon>
        <taxon>Massarineae</taxon>
        <taxon>Lentitheciaceae</taxon>
        <taxon>Lentithecium</taxon>
    </lineage>
</organism>
<feature type="compositionally biased region" description="Polar residues" evidence="1">
    <location>
        <begin position="83"/>
        <end position="95"/>
    </location>
</feature>
<gene>
    <name evidence="3" type="ORF">K458DRAFT_28879</name>
</gene>
<keyword evidence="4" id="KW-1185">Reference proteome</keyword>
<dbReference type="Proteomes" id="UP000799291">
    <property type="component" value="Unassembled WGS sequence"/>
</dbReference>
<evidence type="ECO:0000313" key="4">
    <source>
        <dbReference type="Proteomes" id="UP000799291"/>
    </source>
</evidence>
<feature type="region of interest" description="Disordered" evidence="1">
    <location>
        <begin position="83"/>
        <end position="163"/>
    </location>
</feature>
<keyword evidence="2" id="KW-0812">Transmembrane</keyword>
<accession>A0A6G1J3Y4</accession>
<sequence>MLLLLSHCSFPISHSQRFALRQSQQHDRYRLLVIGYSFTTCSVPFQHHSGESKSGSQETTTTATRLIMPRPFVFPRRTSINSLQSAAMSTSSRNMSPPGRTSEDKKRKKLSVTCEEDGSKDENNVRRHYCSNSEDDAQPDNTPHFLITPATLPPPGSELEPEAHTPNRTALLNNPLYQHIRQSVIDDIITHLRDTQHHNTLSPTLSNVAYRSMPTALSDIGSSVLDPYAEAYLQDPQFYNPRFRRSRVSSQVPLNHMSPTPSQLRLSLLGSNPSVYRFNPTSPHMRPRDLSAINEASGEGVSKMQLQPVEHVAPITDSSDVSNIENIGERPYIPELKWEDRYKWPAFIRTWPAFIWCCVHDSFSTNPYKLHPAIYIAMGFCLVWCIVTKWALIIVGICDVINQPWTPEAKREARRLTDSMVSILPYVVQLVLFLFPPLLASSS</sequence>
<reference evidence="3" key="1">
    <citation type="journal article" date="2020" name="Stud. Mycol.">
        <title>101 Dothideomycetes genomes: a test case for predicting lifestyles and emergence of pathogens.</title>
        <authorList>
            <person name="Haridas S."/>
            <person name="Albert R."/>
            <person name="Binder M."/>
            <person name="Bloem J."/>
            <person name="Labutti K."/>
            <person name="Salamov A."/>
            <person name="Andreopoulos B."/>
            <person name="Baker S."/>
            <person name="Barry K."/>
            <person name="Bills G."/>
            <person name="Bluhm B."/>
            <person name="Cannon C."/>
            <person name="Castanera R."/>
            <person name="Culley D."/>
            <person name="Daum C."/>
            <person name="Ezra D."/>
            <person name="Gonzalez J."/>
            <person name="Henrissat B."/>
            <person name="Kuo A."/>
            <person name="Liang C."/>
            <person name="Lipzen A."/>
            <person name="Lutzoni F."/>
            <person name="Magnuson J."/>
            <person name="Mondo S."/>
            <person name="Nolan M."/>
            <person name="Ohm R."/>
            <person name="Pangilinan J."/>
            <person name="Park H.-J."/>
            <person name="Ramirez L."/>
            <person name="Alfaro M."/>
            <person name="Sun H."/>
            <person name="Tritt A."/>
            <person name="Yoshinaga Y."/>
            <person name="Zwiers L.-H."/>
            <person name="Turgeon B."/>
            <person name="Goodwin S."/>
            <person name="Spatafora J."/>
            <person name="Crous P."/>
            <person name="Grigoriev I."/>
        </authorList>
    </citation>
    <scope>NUCLEOTIDE SEQUENCE</scope>
    <source>
        <strain evidence="3">CBS 122367</strain>
    </source>
</reference>
<name>A0A6G1J3Y4_9PLEO</name>
<protein>
    <submittedName>
        <fullName evidence="3">Uncharacterized protein</fullName>
    </submittedName>
</protein>
<dbReference type="EMBL" id="MU005580">
    <property type="protein sequence ID" value="KAF2684945.1"/>
    <property type="molecule type" value="Genomic_DNA"/>
</dbReference>
<evidence type="ECO:0000256" key="1">
    <source>
        <dbReference type="SAM" id="MobiDB-lite"/>
    </source>
</evidence>
<evidence type="ECO:0000256" key="2">
    <source>
        <dbReference type="SAM" id="Phobius"/>
    </source>
</evidence>
<proteinExistence type="predicted"/>
<feature type="transmembrane region" description="Helical" evidence="2">
    <location>
        <begin position="373"/>
        <end position="398"/>
    </location>
</feature>